<dbReference type="EMBL" id="WHJH01000002">
    <property type="protein sequence ID" value="NHZ88144.1"/>
    <property type="molecule type" value="Genomic_DNA"/>
</dbReference>
<comment type="caution">
    <text evidence="1">The sequence shown here is derived from an EMBL/GenBank/DDBJ whole genome shotgun (WGS) entry which is preliminary data.</text>
</comment>
<dbReference type="InterPro" id="IPR035093">
    <property type="entry name" value="RelE/ParE_toxin_dom_sf"/>
</dbReference>
<gene>
    <name evidence="1" type="ORF">F2P45_03760</name>
</gene>
<reference evidence="1 2" key="1">
    <citation type="submission" date="2019-10" db="EMBL/GenBank/DDBJ databases">
        <title>Taxonomy of Antarctic Massilia spp.: description of Massilia rubra sp. nov., Massilia aquatica sp. nov., Massilia mucilaginosa sp. nov., Massilia frigida sp. nov. isolated from streams, lakes and regoliths.</title>
        <authorList>
            <person name="Holochova P."/>
            <person name="Sedlacek I."/>
            <person name="Kralova S."/>
            <person name="Maslanova I."/>
            <person name="Busse H.-J."/>
            <person name="Stankova E."/>
            <person name="Vrbovska V."/>
            <person name="Kovarovic V."/>
            <person name="Bartak M."/>
            <person name="Svec P."/>
            <person name="Pantucek R."/>
        </authorList>
    </citation>
    <scope>NUCLEOTIDE SEQUENCE [LARGE SCALE GENOMIC DNA]</scope>
    <source>
        <strain evidence="1 2">CCM 8733</strain>
    </source>
</reference>
<dbReference type="Proteomes" id="UP000609726">
    <property type="component" value="Unassembled WGS sequence"/>
</dbReference>
<evidence type="ECO:0000313" key="2">
    <source>
        <dbReference type="Proteomes" id="UP000609726"/>
    </source>
</evidence>
<evidence type="ECO:0000313" key="1">
    <source>
        <dbReference type="EMBL" id="NHZ88144.1"/>
    </source>
</evidence>
<protein>
    <recommendedName>
        <fullName evidence="3">Type II toxin-antitoxin system RelE/ParE family toxin</fullName>
    </recommendedName>
</protein>
<proteinExistence type="predicted"/>
<dbReference type="Gene3D" id="3.30.2310.20">
    <property type="entry name" value="RelE-like"/>
    <property type="match status" value="1"/>
</dbReference>
<name>A0ABX0NMW9_9BURK</name>
<keyword evidence="2" id="KW-1185">Reference proteome</keyword>
<dbReference type="RefSeq" id="WP_166870645.1">
    <property type="nucleotide sequence ID" value="NZ_WHJH01000002.1"/>
</dbReference>
<sequence length="106" mass="12271">MTKIIVLDSARTDFNEIRAGFKNTHSAARFDQFKQSFNDLFAQMKQYPLAGVVPDECATLELVVRQRMVEGVTVIYEVKGDTIYVRMFLPTQRDFLAHLVDRMLRP</sequence>
<evidence type="ECO:0008006" key="3">
    <source>
        <dbReference type="Google" id="ProtNLM"/>
    </source>
</evidence>
<accession>A0ABX0NMW9</accession>
<organism evidence="1 2">
    <name type="scientific">Massilia mucilaginosa</name>
    <dbReference type="NCBI Taxonomy" id="2609282"/>
    <lineage>
        <taxon>Bacteria</taxon>
        <taxon>Pseudomonadati</taxon>
        <taxon>Pseudomonadota</taxon>
        <taxon>Betaproteobacteria</taxon>
        <taxon>Burkholderiales</taxon>
        <taxon>Oxalobacteraceae</taxon>
        <taxon>Telluria group</taxon>
        <taxon>Massilia</taxon>
    </lineage>
</organism>